<evidence type="ECO:0000259" key="8">
    <source>
        <dbReference type="Pfam" id="PF03734"/>
    </source>
</evidence>
<feature type="region of interest" description="Disordered" evidence="6">
    <location>
        <begin position="69"/>
        <end position="88"/>
    </location>
</feature>
<feature type="region of interest" description="Disordered" evidence="6">
    <location>
        <begin position="159"/>
        <end position="245"/>
    </location>
</feature>
<protein>
    <submittedName>
        <fullName evidence="9">L,D-transpeptidase family protein</fullName>
    </submittedName>
</protein>
<dbReference type="Pfam" id="PF03734">
    <property type="entry name" value="YkuD"/>
    <property type="match status" value="1"/>
</dbReference>
<feature type="domain" description="L,D-TPase catalytic" evidence="8">
    <location>
        <begin position="88"/>
        <end position="294"/>
    </location>
</feature>
<feature type="compositionally biased region" description="Low complexity" evidence="6">
    <location>
        <begin position="71"/>
        <end position="87"/>
    </location>
</feature>
<evidence type="ECO:0000313" key="9">
    <source>
        <dbReference type="EMBL" id="MDX3036195.1"/>
    </source>
</evidence>
<feature type="compositionally biased region" description="Low complexity" evidence="6">
    <location>
        <begin position="214"/>
        <end position="227"/>
    </location>
</feature>
<dbReference type="Gene3D" id="2.40.440.10">
    <property type="entry name" value="L,D-transpeptidase catalytic domain-like"/>
    <property type="match status" value="1"/>
</dbReference>
<keyword evidence="4" id="KW-0573">Peptidoglycan synthesis</keyword>
<dbReference type="InterPro" id="IPR005490">
    <property type="entry name" value="LD_TPept_cat_dom"/>
</dbReference>
<comment type="pathway">
    <text evidence="1">Cell wall biogenesis; peptidoglycan biosynthesis.</text>
</comment>
<keyword evidence="5" id="KW-0961">Cell wall biogenesis/degradation</keyword>
<dbReference type="CDD" id="cd16913">
    <property type="entry name" value="YkuD_like"/>
    <property type="match status" value="2"/>
</dbReference>
<keyword evidence="3" id="KW-0133">Cell shape</keyword>
<feature type="region of interest" description="Disordered" evidence="6">
    <location>
        <begin position="295"/>
        <end position="316"/>
    </location>
</feature>
<feature type="compositionally biased region" description="Low complexity" evidence="6">
    <location>
        <begin position="159"/>
        <end position="188"/>
    </location>
</feature>
<evidence type="ECO:0000313" key="10">
    <source>
        <dbReference type="Proteomes" id="UP001282474"/>
    </source>
</evidence>
<accession>A0ABU4MFR9</accession>
<keyword evidence="7" id="KW-0472">Membrane</keyword>
<keyword evidence="7" id="KW-1133">Transmembrane helix</keyword>
<keyword evidence="7" id="KW-0812">Transmembrane</keyword>
<evidence type="ECO:0000256" key="4">
    <source>
        <dbReference type="ARBA" id="ARBA00022984"/>
    </source>
</evidence>
<evidence type="ECO:0000256" key="3">
    <source>
        <dbReference type="ARBA" id="ARBA00022960"/>
    </source>
</evidence>
<feature type="region of interest" description="Disordered" evidence="6">
    <location>
        <begin position="13"/>
        <end position="39"/>
    </location>
</feature>
<dbReference type="EMBL" id="JARAWJ010000002">
    <property type="protein sequence ID" value="MDX3036195.1"/>
    <property type="molecule type" value="Genomic_DNA"/>
</dbReference>
<reference evidence="9 10" key="1">
    <citation type="journal article" date="2023" name="Microb. Genom.">
        <title>Mesoterricola silvestris gen. nov., sp. nov., Mesoterricola sediminis sp. nov., Geothrix oryzae sp. nov., Geothrix edaphica sp. nov., Geothrix rubra sp. nov., and Geothrix limicola sp. nov., six novel members of Acidobacteriota isolated from soils.</title>
        <authorList>
            <person name="Weisberg A.J."/>
            <person name="Pearce E."/>
            <person name="Kramer C.G."/>
            <person name="Chang J.H."/>
            <person name="Clarke C.R."/>
        </authorList>
    </citation>
    <scope>NUCLEOTIDE SEQUENCE [LARGE SCALE GENOMIC DNA]</scope>
    <source>
        <strain evidence="9 10">NE20-4-1</strain>
    </source>
</reference>
<evidence type="ECO:0000256" key="6">
    <source>
        <dbReference type="SAM" id="MobiDB-lite"/>
    </source>
</evidence>
<evidence type="ECO:0000256" key="5">
    <source>
        <dbReference type="ARBA" id="ARBA00023316"/>
    </source>
</evidence>
<sequence>MSDELTLRLRELAESAESLPPGSGAEVRATAGRRRRRRRTTAAVAGGCAAAGLAAVLTLNTVSHGTERDSALAASAPPSATAESPDATVDLSRRVLTVAGRELPISAGTAETPTPTGLMTVTAKADVKLVPGATVGFGDEYDGQLTWVLELTPVGTDATGATAATGGSAWTEATAGTAGTGTNAGADAFDPADPSAEPDRTEPTDGTTGGSDGTGPTDGTTDGPTDGTGPGERFSAVPTRPPGDSEVWIAALPLYELYERAPGTSDMTSGWIGLRTTDARWLYGRLPTGAIVEIRGTSPTPPTVVPTPAPSQTPPG</sequence>
<evidence type="ECO:0000256" key="1">
    <source>
        <dbReference type="ARBA" id="ARBA00004752"/>
    </source>
</evidence>
<feature type="compositionally biased region" description="Pro residues" evidence="6">
    <location>
        <begin position="299"/>
        <end position="316"/>
    </location>
</feature>
<feature type="transmembrane region" description="Helical" evidence="7">
    <location>
        <begin position="42"/>
        <end position="62"/>
    </location>
</feature>
<proteinExistence type="predicted"/>
<gene>
    <name evidence="9" type="ORF">PV383_03255</name>
</gene>
<dbReference type="InterPro" id="IPR038063">
    <property type="entry name" value="Transpep_catalytic_dom"/>
</dbReference>
<keyword evidence="2" id="KW-0808">Transferase</keyword>
<evidence type="ECO:0000256" key="7">
    <source>
        <dbReference type="SAM" id="Phobius"/>
    </source>
</evidence>
<keyword evidence="10" id="KW-1185">Reference proteome</keyword>
<comment type="caution">
    <text evidence="9">The sequence shown here is derived from an EMBL/GenBank/DDBJ whole genome shotgun (WGS) entry which is preliminary data.</text>
</comment>
<evidence type="ECO:0000256" key="2">
    <source>
        <dbReference type="ARBA" id="ARBA00022679"/>
    </source>
</evidence>
<dbReference type="Proteomes" id="UP001282474">
    <property type="component" value="Unassembled WGS sequence"/>
</dbReference>
<dbReference type="RefSeq" id="WP_045558621.1">
    <property type="nucleotide sequence ID" value="NZ_JABXWF010000001.1"/>
</dbReference>
<name>A0ABU4MFR9_9ACTN</name>
<organism evidence="9 10">
    <name type="scientific">Streptomyces caniscabiei</name>
    <dbReference type="NCBI Taxonomy" id="2746961"/>
    <lineage>
        <taxon>Bacteria</taxon>
        <taxon>Bacillati</taxon>
        <taxon>Actinomycetota</taxon>
        <taxon>Actinomycetes</taxon>
        <taxon>Kitasatosporales</taxon>
        <taxon>Streptomycetaceae</taxon>
        <taxon>Streptomyces</taxon>
    </lineage>
</organism>